<evidence type="ECO:0000313" key="10">
    <source>
        <dbReference type="Proteomes" id="UP000712673"/>
    </source>
</evidence>
<dbReference type="InterPro" id="IPR046346">
    <property type="entry name" value="Aminoacid_DH-like_N_sf"/>
</dbReference>
<dbReference type="SUPFAM" id="SSF53223">
    <property type="entry name" value="Aminoacid dehydrogenase-like, N-terminal domain"/>
    <property type="match status" value="1"/>
</dbReference>
<comment type="caution">
    <text evidence="9">The sequence shown here is derived from an EMBL/GenBank/DDBJ whole genome shotgun (WGS) entry which is preliminary data.</text>
</comment>
<keyword evidence="5" id="KW-0057">Aromatic amino acid biosynthesis</keyword>
<dbReference type="Gene3D" id="3.40.50.10860">
    <property type="entry name" value="Leucine Dehydrogenase, chain A, domain 1"/>
    <property type="match status" value="1"/>
</dbReference>
<feature type="non-terminal residue" evidence="9">
    <location>
        <position position="204"/>
    </location>
</feature>
<evidence type="ECO:0000259" key="8">
    <source>
        <dbReference type="Pfam" id="PF08501"/>
    </source>
</evidence>
<proteinExistence type="predicted"/>
<keyword evidence="4" id="KW-0560">Oxidoreductase</keyword>
<accession>A0A937W418</accession>
<dbReference type="GO" id="GO:0009073">
    <property type="term" value="P:aromatic amino acid family biosynthetic process"/>
    <property type="evidence" value="ECO:0007669"/>
    <property type="project" value="UniProtKB-KW"/>
</dbReference>
<evidence type="ECO:0000256" key="2">
    <source>
        <dbReference type="ARBA" id="ARBA00012962"/>
    </source>
</evidence>
<comment type="catalytic activity">
    <reaction evidence="6">
        <text>shikimate + NADP(+) = 3-dehydroshikimate + NADPH + H(+)</text>
        <dbReference type="Rhea" id="RHEA:17737"/>
        <dbReference type="ChEBI" id="CHEBI:15378"/>
        <dbReference type="ChEBI" id="CHEBI:16630"/>
        <dbReference type="ChEBI" id="CHEBI:36208"/>
        <dbReference type="ChEBI" id="CHEBI:57783"/>
        <dbReference type="ChEBI" id="CHEBI:58349"/>
        <dbReference type="EC" id="1.1.1.25"/>
    </reaction>
</comment>
<dbReference type="Pfam" id="PF01488">
    <property type="entry name" value="Shikimate_DH"/>
    <property type="match status" value="1"/>
</dbReference>
<gene>
    <name evidence="9" type="ORF">FJZ47_22595</name>
</gene>
<feature type="domain" description="Quinate/shikimate 5-dehydrogenase/glutamyl-tRNA reductase" evidence="7">
    <location>
        <begin position="131"/>
        <end position="198"/>
    </location>
</feature>
<evidence type="ECO:0000259" key="7">
    <source>
        <dbReference type="Pfam" id="PF01488"/>
    </source>
</evidence>
<dbReference type="GO" id="GO:0050661">
    <property type="term" value="F:NADP binding"/>
    <property type="evidence" value="ECO:0007669"/>
    <property type="project" value="TreeGrafter"/>
</dbReference>
<feature type="domain" description="Shikimate dehydrogenase substrate binding N-terminal" evidence="8">
    <location>
        <begin position="20"/>
        <end position="102"/>
    </location>
</feature>
<dbReference type="AlphaFoldDB" id="A0A937W418"/>
<evidence type="ECO:0000256" key="4">
    <source>
        <dbReference type="ARBA" id="ARBA00023002"/>
    </source>
</evidence>
<dbReference type="Proteomes" id="UP000712673">
    <property type="component" value="Unassembled WGS sequence"/>
</dbReference>
<evidence type="ECO:0000313" key="9">
    <source>
        <dbReference type="EMBL" id="MBM3226563.1"/>
    </source>
</evidence>
<reference evidence="9" key="1">
    <citation type="submission" date="2019-03" db="EMBL/GenBank/DDBJ databases">
        <title>Lake Tanganyika Metagenome-Assembled Genomes (MAGs).</title>
        <authorList>
            <person name="Tran P."/>
        </authorList>
    </citation>
    <scope>NUCLEOTIDE SEQUENCE</scope>
    <source>
        <strain evidence="9">K_DeepCast_65m_m2_066</strain>
    </source>
</reference>
<protein>
    <recommendedName>
        <fullName evidence="2">shikimate dehydrogenase (NADP(+))</fullName>
        <ecNumber evidence="2">1.1.1.25</ecNumber>
    </recommendedName>
</protein>
<sequence>MTSPEGRPQSISGTTRLYGIMGHPITHSLSPMMQTFAFQQHRMDCVYMPFPVLPEHLGTAVAGAIALGVHGFNVTIPHKETIMAYLDDIAPAARAIGAVNTVHVQGGHTMGYNTDGEGFLQPLQALHLPFTSLTTCLLGAGGAARAVAVALLQAGCPDLVIANRTYDRAAQLAATLQEHFPQTHVRVVPFAEAASIARQSGLVV</sequence>
<dbReference type="InterPro" id="IPR006151">
    <property type="entry name" value="Shikm_DH/Glu-tRNA_Rdtase"/>
</dbReference>
<evidence type="ECO:0000256" key="3">
    <source>
        <dbReference type="ARBA" id="ARBA00022857"/>
    </source>
</evidence>
<organism evidence="9 10">
    <name type="scientific">Tectimicrobiota bacterium</name>
    <dbReference type="NCBI Taxonomy" id="2528274"/>
    <lineage>
        <taxon>Bacteria</taxon>
        <taxon>Pseudomonadati</taxon>
        <taxon>Nitrospinota/Tectimicrobiota group</taxon>
        <taxon>Candidatus Tectimicrobiota</taxon>
    </lineage>
</organism>
<dbReference type="InterPro" id="IPR013708">
    <property type="entry name" value="Shikimate_DH-bd_N"/>
</dbReference>
<dbReference type="Gene3D" id="3.40.50.720">
    <property type="entry name" value="NAD(P)-binding Rossmann-like Domain"/>
    <property type="match status" value="1"/>
</dbReference>
<dbReference type="InterPro" id="IPR036291">
    <property type="entry name" value="NAD(P)-bd_dom_sf"/>
</dbReference>
<evidence type="ECO:0000256" key="6">
    <source>
        <dbReference type="ARBA" id="ARBA00049442"/>
    </source>
</evidence>
<comment type="pathway">
    <text evidence="1">Metabolic intermediate biosynthesis; chorismate biosynthesis; chorismate from D-erythrose 4-phosphate and phosphoenolpyruvate: step 4/7.</text>
</comment>
<dbReference type="InterPro" id="IPR022893">
    <property type="entry name" value="Shikimate_DH_fam"/>
</dbReference>
<dbReference type="SUPFAM" id="SSF51735">
    <property type="entry name" value="NAD(P)-binding Rossmann-fold domains"/>
    <property type="match status" value="1"/>
</dbReference>
<dbReference type="GO" id="GO:0005829">
    <property type="term" value="C:cytosol"/>
    <property type="evidence" value="ECO:0007669"/>
    <property type="project" value="TreeGrafter"/>
</dbReference>
<dbReference type="EMBL" id="VGLS01000956">
    <property type="protein sequence ID" value="MBM3226563.1"/>
    <property type="molecule type" value="Genomic_DNA"/>
</dbReference>
<keyword evidence="5" id="KW-0028">Amino-acid biosynthesis</keyword>
<dbReference type="Pfam" id="PF08501">
    <property type="entry name" value="Shikimate_dh_N"/>
    <property type="match status" value="1"/>
</dbReference>
<dbReference type="PANTHER" id="PTHR21089:SF1">
    <property type="entry name" value="BIFUNCTIONAL 3-DEHYDROQUINATE DEHYDRATASE_SHIKIMATE DEHYDROGENASE, CHLOROPLASTIC"/>
    <property type="match status" value="1"/>
</dbReference>
<dbReference type="GO" id="GO:0009423">
    <property type="term" value="P:chorismate biosynthetic process"/>
    <property type="evidence" value="ECO:0007669"/>
    <property type="project" value="TreeGrafter"/>
</dbReference>
<evidence type="ECO:0000256" key="5">
    <source>
        <dbReference type="ARBA" id="ARBA00023141"/>
    </source>
</evidence>
<dbReference type="PANTHER" id="PTHR21089">
    <property type="entry name" value="SHIKIMATE DEHYDROGENASE"/>
    <property type="match status" value="1"/>
</dbReference>
<dbReference type="EC" id="1.1.1.25" evidence="2"/>
<dbReference type="GO" id="GO:0019632">
    <property type="term" value="P:shikimate metabolic process"/>
    <property type="evidence" value="ECO:0007669"/>
    <property type="project" value="TreeGrafter"/>
</dbReference>
<evidence type="ECO:0000256" key="1">
    <source>
        <dbReference type="ARBA" id="ARBA00004871"/>
    </source>
</evidence>
<dbReference type="GO" id="GO:0004764">
    <property type="term" value="F:shikimate 3-dehydrogenase (NADP+) activity"/>
    <property type="evidence" value="ECO:0007669"/>
    <property type="project" value="UniProtKB-EC"/>
</dbReference>
<keyword evidence="3" id="KW-0521">NADP</keyword>
<name>A0A937W418_UNCTE</name>